<comment type="cofactor">
    <cofactor evidence="10">
        <name>[4Fe-4S] cluster</name>
        <dbReference type="ChEBI" id="CHEBI:49883"/>
    </cofactor>
    <text evidence="10">Binds 3 [4Fe-4S] clusters.</text>
</comment>
<feature type="binding site" evidence="10">
    <location>
        <position position="146"/>
    </location>
    <ligand>
        <name>[4Fe-4S] cluster</name>
        <dbReference type="ChEBI" id="CHEBI:49883"/>
        <label>2</label>
    </ligand>
</feature>
<dbReference type="PROSITE" id="PS00198">
    <property type="entry name" value="4FE4S_FER_1"/>
    <property type="match status" value="2"/>
</dbReference>
<dbReference type="Gene3D" id="3.30.70.20">
    <property type="match status" value="3"/>
</dbReference>
<keyword evidence="4 10" id="KW-0677">Repeat</keyword>
<comment type="caution">
    <text evidence="10">Lacks conserved residue(s) required for the propagation of feature annotation.</text>
</comment>
<keyword evidence="1 10" id="KW-0813">Transport</keyword>
<keyword evidence="5 10" id="KW-1278">Translocase</keyword>
<evidence type="ECO:0000256" key="4">
    <source>
        <dbReference type="ARBA" id="ARBA00022737"/>
    </source>
</evidence>
<evidence type="ECO:0000256" key="5">
    <source>
        <dbReference type="ARBA" id="ARBA00022967"/>
    </source>
</evidence>
<dbReference type="HAMAP" id="MF_00463">
    <property type="entry name" value="RsxB_RnfB"/>
    <property type="match status" value="1"/>
</dbReference>
<sequence length="332" mass="34212">MSILKAILLLGSLGLVFGAILAYASKKFAVEVDEKEEKILEVLPGANCGGCGFPGCGGLAAAIAKGDAPINGCPVGGAVVAAKVGEIMGVEAGSSEKMVAVVKCSGTCDKAKDKYEHQGLKDCRAAAALIGGSKACSAGCLGFGTCVSVCKFDAIKIENGVAVVDEEKCVNCGKCKEACPKALIVEKPASKEVFVKCNSHEFGKAVKVKCSAGCIGCGACAKACPVDAITMDNKLAVIDQEKCIGCKVCVAKCPTKVISGDISDRRKVTIDEEKCIGCTACARACKFGAIEGEKKQPHKVDQDKCKGCHLCLPKCKKGAMSLVDEEIKATNQ</sequence>
<feature type="binding site" evidence="10">
    <location>
        <position position="172"/>
    </location>
    <ligand>
        <name>[4Fe-4S] cluster</name>
        <dbReference type="ChEBI" id="CHEBI:49883"/>
        <label>3</label>
    </ligand>
</feature>
<evidence type="ECO:0000256" key="10">
    <source>
        <dbReference type="HAMAP-Rule" id="MF_00463"/>
    </source>
</evidence>
<comment type="similarity">
    <text evidence="10">Belongs to the 4Fe4S bacterial-type ferredoxin family. RnfB subfamily.</text>
</comment>
<comment type="function">
    <text evidence="10">Part of a membrane-bound complex that couples electron transfer with translocation of ions across the membrane.</text>
</comment>
<keyword evidence="6 10" id="KW-0249">Electron transport</keyword>
<comment type="subcellular location">
    <subcellularLocation>
        <location evidence="10">Cell membrane</location>
    </subcellularLocation>
</comment>
<feature type="domain" description="4Fe-4S ferredoxin-type" evidence="11">
    <location>
        <begin position="236"/>
        <end position="263"/>
    </location>
</feature>
<dbReference type="Pfam" id="PF04060">
    <property type="entry name" value="FeS"/>
    <property type="match status" value="1"/>
</dbReference>
<evidence type="ECO:0000256" key="3">
    <source>
        <dbReference type="ARBA" id="ARBA00022723"/>
    </source>
</evidence>
<keyword evidence="7 10" id="KW-0408">Iron</keyword>
<dbReference type="PROSITE" id="PS51656">
    <property type="entry name" value="4FE4S"/>
    <property type="match status" value="1"/>
</dbReference>
<dbReference type="InterPro" id="IPR010207">
    <property type="entry name" value="Elect_transpt_cplx_RnfB/RsxB"/>
</dbReference>
<dbReference type="Pfam" id="PF14697">
    <property type="entry name" value="Fer4_21"/>
    <property type="match status" value="1"/>
</dbReference>
<proteinExistence type="inferred from homology"/>
<feature type="domain" description="4Fe-4S ferredoxin-type" evidence="11">
    <location>
        <begin position="160"/>
        <end position="189"/>
    </location>
</feature>
<keyword evidence="9 10" id="KW-0472">Membrane</keyword>
<keyword evidence="2 10" id="KW-0004">4Fe-4S</keyword>
<evidence type="ECO:0000313" key="14">
    <source>
        <dbReference type="Proteomes" id="UP001198983"/>
    </source>
</evidence>
<dbReference type="NCBIfam" id="TIGR01944">
    <property type="entry name" value="rnfB"/>
    <property type="match status" value="1"/>
</dbReference>
<evidence type="ECO:0000256" key="7">
    <source>
        <dbReference type="ARBA" id="ARBA00023004"/>
    </source>
</evidence>
<dbReference type="GO" id="GO:0022900">
    <property type="term" value="P:electron transport chain"/>
    <property type="evidence" value="ECO:0007669"/>
    <property type="project" value="UniProtKB-UniRule"/>
</dbReference>
<dbReference type="PROSITE" id="PS51379">
    <property type="entry name" value="4FE4S_FER_2"/>
    <property type="match status" value="5"/>
</dbReference>
<keyword evidence="10" id="KW-1003">Cell membrane</keyword>
<dbReference type="RefSeq" id="WP_148556080.1">
    <property type="nucleotide sequence ID" value="NZ_CP081135.1"/>
</dbReference>
<reference evidence="13 14" key="1">
    <citation type="journal article" date="2023" name="Int. J. Syst. Evol. Microbiol.">
        <title>Terrisporobacter hibernicus sp. nov., isolated from bovine faeces in Northern Ireland.</title>
        <authorList>
            <person name="Mitchell M."/>
            <person name="Nguyen S.V."/>
            <person name="Connor M."/>
            <person name="Fairley D.J."/>
            <person name="Donoghue O."/>
            <person name="Marshall H."/>
            <person name="Koolman L."/>
            <person name="McMullan G."/>
            <person name="Schaffer K.E."/>
            <person name="McGrath J.W."/>
            <person name="Fanning S."/>
        </authorList>
    </citation>
    <scope>NUCLEOTIDE SEQUENCE [LARGE SCALE GENOMIC DNA]</scope>
    <source>
        <strain evidence="13 14">MCA3</strain>
    </source>
</reference>
<dbReference type="AlphaFoldDB" id="A0AAX2ZBH4"/>
<dbReference type="CDD" id="cd10549">
    <property type="entry name" value="MtMvhB_like"/>
    <property type="match status" value="2"/>
</dbReference>
<protein>
    <recommendedName>
        <fullName evidence="10">Ion-translocating oxidoreductase complex subunit B</fullName>
        <ecNumber evidence="10">7.-.-.-</ecNumber>
    </recommendedName>
    <alternativeName>
        <fullName evidence="10">Rnf electron transport complex subunit B</fullName>
    </alternativeName>
</protein>
<keyword evidence="8 10" id="KW-0411">Iron-sulfur</keyword>
<evidence type="ECO:0000259" key="12">
    <source>
        <dbReference type="PROSITE" id="PS51656"/>
    </source>
</evidence>
<feature type="binding site" evidence="10">
    <location>
        <position position="56"/>
    </location>
    <ligand>
        <name>[4Fe-4S] cluster</name>
        <dbReference type="ChEBI" id="CHEBI:49883"/>
        <label>1</label>
    </ligand>
</feature>
<accession>A0AAX2ZBH4</accession>
<evidence type="ECO:0000256" key="9">
    <source>
        <dbReference type="ARBA" id="ARBA00023136"/>
    </source>
</evidence>
<dbReference type="GO" id="GO:0051539">
    <property type="term" value="F:4 iron, 4 sulfur cluster binding"/>
    <property type="evidence" value="ECO:0007669"/>
    <property type="project" value="UniProtKB-UniRule"/>
</dbReference>
<evidence type="ECO:0000259" key="11">
    <source>
        <dbReference type="PROSITE" id="PS51379"/>
    </source>
</evidence>
<feature type="binding site" evidence="10">
    <location>
        <position position="150"/>
    </location>
    <ligand>
        <name>[4Fe-4S] cluster</name>
        <dbReference type="ChEBI" id="CHEBI:49883"/>
        <label>3</label>
    </ligand>
</feature>
<comment type="subunit">
    <text evidence="10">The complex is composed of six subunits: RnfA, RnfB, RnfC, RnfD, RnfE and RnfG.</text>
</comment>
<keyword evidence="14" id="KW-1185">Reference proteome</keyword>
<dbReference type="PANTHER" id="PTHR43560">
    <property type="entry name" value="ION-TRANSLOCATING OXIDOREDUCTASE COMPLEX SUBUNIT B"/>
    <property type="match status" value="1"/>
</dbReference>
<dbReference type="GO" id="GO:0005886">
    <property type="term" value="C:plasma membrane"/>
    <property type="evidence" value="ECO:0007669"/>
    <property type="project" value="UniProtKB-SubCell"/>
</dbReference>
<dbReference type="Gene3D" id="1.10.15.40">
    <property type="entry name" value="Electron transport complex subunit B, putative Fe-S cluster"/>
    <property type="match status" value="1"/>
</dbReference>
<dbReference type="GO" id="GO:0009055">
    <property type="term" value="F:electron transfer activity"/>
    <property type="evidence" value="ECO:0007669"/>
    <property type="project" value="InterPro"/>
</dbReference>
<evidence type="ECO:0000256" key="8">
    <source>
        <dbReference type="ARBA" id="ARBA00023014"/>
    </source>
</evidence>
<dbReference type="Pfam" id="PF12838">
    <property type="entry name" value="Fer4_7"/>
    <property type="match status" value="1"/>
</dbReference>
<dbReference type="Proteomes" id="UP001198983">
    <property type="component" value="Chromosome"/>
</dbReference>
<dbReference type="GO" id="GO:0046872">
    <property type="term" value="F:metal ion binding"/>
    <property type="evidence" value="ECO:0007669"/>
    <property type="project" value="UniProtKB-KW"/>
</dbReference>
<evidence type="ECO:0000313" key="13">
    <source>
        <dbReference type="EMBL" id="UEL46517.1"/>
    </source>
</evidence>
<evidence type="ECO:0000256" key="1">
    <source>
        <dbReference type="ARBA" id="ARBA00022448"/>
    </source>
</evidence>
<feature type="domain" description="4Fe-4S" evidence="12">
    <location>
        <begin position="31"/>
        <end position="90"/>
    </location>
</feature>
<feature type="binding site" evidence="10">
    <location>
        <position position="73"/>
    </location>
    <ligand>
        <name>[4Fe-4S] cluster</name>
        <dbReference type="ChEBI" id="CHEBI:49883"/>
        <label>1</label>
    </ligand>
</feature>
<name>A0AAX2ZBH4_9FIRM</name>
<dbReference type="InterPro" id="IPR017896">
    <property type="entry name" value="4Fe4S_Fe-S-bd"/>
</dbReference>
<feature type="binding site" evidence="10">
    <location>
        <position position="175"/>
    </location>
    <ligand>
        <name>[4Fe-4S] cluster</name>
        <dbReference type="ChEBI" id="CHEBI:49883"/>
        <label>3</label>
    </ligand>
</feature>
<dbReference type="KEGG" id="tem:JW646_12800"/>
<evidence type="ECO:0000256" key="2">
    <source>
        <dbReference type="ARBA" id="ARBA00022485"/>
    </source>
</evidence>
<feature type="domain" description="4Fe-4S ferredoxin-type" evidence="11">
    <location>
        <begin position="296"/>
        <end position="325"/>
    </location>
</feature>
<feature type="binding site" evidence="10">
    <location>
        <position position="179"/>
    </location>
    <ligand>
        <name>[4Fe-4S] cluster</name>
        <dbReference type="ChEBI" id="CHEBI:49883"/>
        <label>2</label>
    </ligand>
</feature>
<dbReference type="InterPro" id="IPR007202">
    <property type="entry name" value="4Fe-4S_dom"/>
</dbReference>
<gene>
    <name evidence="10" type="primary">rnfB</name>
    <name evidence="13" type="ORF">JW646_12800</name>
</gene>
<keyword evidence="3 10" id="KW-0479">Metal-binding</keyword>
<organism evidence="13 14">
    <name type="scientific">Terrisporobacter hibernicus</name>
    <dbReference type="NCBI Taxonomy" id="2813371"/>
    <lineage>
        <taxon>Bacteria</taxon>
        <taxon>Bacillati</taxon>
        <taxon>Bacillota</taxon>
        <taxon>Clostridia</taxon>
        <taxon>Peptostreptococcales</taxon>
        <taxon>Peptostreptococcaceae</taxon>
        <taxon>Terrisporobacter</taxon>
    </lineage>
</organism>
<feature type="binding site" evidence="10">
    <location>
        <position position="48"/>
    </location>
    <ligand>
        <name>[4Fe-4S] cluster</name>
        <dbReference type="ChEBI" id="CHEBI:49883"/>
        <label>1</label>
    </ligand>
</feature>
<feature type="region of interest" description="Hydrophobic" evidence="10">
    <location>
        <begin position="1"/>
        <end position="25"/>
    </location>
</feature>
<dbReference type="EMBL" id="CP081135">
    <property type="protein sequence ID" value="UEL46517.1"/>
    <property type="molecule type" value="Genomic_DNA"/>
</dbReference>
<feature type="binding site" evidence="10">
    <location>
        <position position="51"/>
    </location>
    <ligand>
        <name>[4Fe-4S] cluster</name>
        <dbReference type="ChEBI" id="CHEBI:49883"/>
        <label>1</label>
    </ligand>
</feature>
<dbReference type="EC" id="7.-.-.-" evidence="10"/>
<feature type="binding site" evidence="10">
    <location>
        <position position="140"/>
    </location>
    <ligand>
        <name>[4Fe-4S] cluster</name>
        <dbReference type="ChEBI" id="CHEBI:49883"/>
        <label>2</label>
    </ligand>
</feature>
<evidence type="ECO:0000256" key="6">
    <source>
        <dbReference type="ARBA" id="ARBA00022982"/>
    </source>
</evidence>
<dbReference type="InterPro" id="IPR017900">
    <property type="entry name" value="4Fe4S_Fe_S_CS"/>
</dbReference>
<feature type="binding site" evidence="10">
    <location>
        <position position="169"/>
    </location>
    <ligand>
        <name>[4Fe-4S] cluster</name>
        <dbReference type="ChEBI" id="CHEBI:49883"/>
        <label>3</label>
    </ligand>
</feature>
<dbReference type="Pfam" id="PF00037">
    <property type="entry name" value="Fer4"/>
    <property type="match status" value="1"/>
</dbReference>
<feature type="domain" description="4Fe-4S ferredoxin-type" evidence="11">
    <location>
        <begin position="204"/>
        <end position="234"/>
    </location>
</feature>
<feature type="binding site" evidence="10">
    <location>
        <position position="136"/>
    </location>
    <ligand>
        <name>[4Fe-4S] cluster</name>
        <dbReference type="ChEBI" id="CHEBI:49883"/>
        <label>2</label>
    </ligand>
</feature>
<dbReference type="InterPro" id="IPR050395">
    <property type="entry name" value="4Fe4S_Ferredoxin_RnfB"/>
</dbReference>
<dbReference type="PANTHER" id="PTHR43560:SF1">
    <property type="entry name" value="ION-TRANSLOCATING OXIDOREDUCTASE COMPLEX SUBUNIT B"/>
    <property type="match status" value="1"/>
</dbReference>
<dbReference type="SUPFAM" id="SSF54862">
    <property type="entry name" value="4Fe-4S ferredoxins"/>
    <property type="match status" value="2"/>
</dbReference>
<feature type="domain" description="4Fe-4S ferredoxin-type" evidence="11">
    <location>
        <begin position="266"/>
        <end position="295"/>
    </location>
</feature>